<evidence type="ECO:0000256" key="2">
    <source>
        <dbReference type="SAM" id="MobiDB-lite"/>
    </source>
</evidence>
<dbReference type="Gene3D" id="3.80.10.10">
    <property type="entry name" value="Ribonuclease Inhibitor"/>
    <property type="match status" value="4"/>
</dbReference>
<evidence type="ECO:0000256" key="1">
    <source>
        <dbReference type="SAM" id="Coils"/>
    </source>
</evidence>
<sequence length="1181" mass="135995">MSEVKQQLKKRLENLIFEKQQRLNQFYDEQSQEIAALEATKIQKANHRLARINNFSLSLPLSPQEKTFNQAQTGELKNFNPEEEQTDVQKARRSQKRGRNLRSSGLRKQTHQSVIVDNDDHVSVNGANTGQNLRKNKRRSKQELVDEIVFQSYFNEITKVYDEEKGGYKSLLYTAKCLMDQPISPIHNKRQLILRKNKNIQKSDNQSSLTTNKTKQMINIVINNNENSSKLLPQKQLSELTSDINQCSTAMVSSPQSQSYALFSPLNSTHSKNNRNNQSMTKLQMIMNNQDISHLATQTPSKARPMTASHKKKQMNRYINNSYIIKNQSNKNIYLNTKDRSRMEDQDQMSQSALFTLNNEQGIFQQVQSSGSIFLKNKTTIFQERERSLSKSPTKISAPDHKRTQRSLMSRDTRASNKNLKSGGIVRQISQNQIEQITQDDEKLLNSEEIQEIFNAKLKDLGLDYNLHQDQFQRFDISVNYTCINRKLKLRDFGLGINSATVISEIILRRLEMRMENIAQIDLNNNNLRDEGVKILSSAIKDLRSLVHLSVASNEITAKGCKYLCERGLIENENLVSLDIGSTDGLGRNRLTWIGGQSISKLLQQDTNNIQLLKVGGSNLGNKGVDKILSALMRKKNIRIIDLDLQKNEIDFSPYETNKLSNIISNAFQLQSLNISFNAIGDDTLIQLADVFTNLRSIKKFKLTCGRLTIRGISRFLCEIQNCISLQELSFDQNDFKADFSLWDENQKKQLQEIQEFFTRNTKIKKLNFKNCKMNDLVCKSICNGLQKNITLHSLNLSYNQLSDLSAIELAKVLLSGKSGLTHLKMQCNKLYDVSAIALSNAIKKQKYMTTSLKYLDISNNMIQKDGAYALKQAIDINNRMIFLNLQMNVSIPYGCLLQIEKTLKFNNSLIETQVVPTFKNEIRQLKERNKTGNINRVFDEIKNANTQRLSELRACSILEKTCESAQAADGLINKQYEVLRDESQVIYELDRQLEYQLRELDNRKVRIFEKSELAMKKFEKDIRDTKQLMQDDLFEIKRAKSMLKNKKEQINEDLQEYRDTLKIVLKKIEVQEFMISGKEREIKEIQSEIDKWRVIQEQKEQQKILEQNQNFLKKLQKKRLTAAKLTTNDLGGINAHLQLLQAYANESSDEDEGKSKKRKSKGGKSKKKKKKGQSPTLLDK</sequence>
<dbReference type="AlphaFoldDB" id="A0A078ARY9"/>
<dbReference type="SUPFAM" id="SSF52047">
    <property type="entry name" value="RNI-like"/>
    <property type="match status" value="2"/>
</dbReference>
<feature type="compositionally biased region" description="Basic residues" evidence="2">
    <location>
        <begin position="1156"/>
        <end position="1173"/>
    </location>
</feature>
<feature type="region of interest" description="Disordered" evidence="2">
    <location>
        <begin position="385"/>
        <end position="417"/>
    </location>
</feature>
<feature type="compositionally biased region" description="Basic residues" evidence="2">
    <location>
        <begin position="91"/>
        <end position="100"/>
    </location>
</feature>
<dbReference type="PANTHER" id="PTHR46761">
    <property type="entry name" value="RAN GTPASE-ACTIVATING PROTEIN 1"/>
    <property type="match status" value="1"/>
</dbReference>
<dbReference type="PANTHER" id="PTHR46761:SF2">
    <property type="entry name" value="RAN GTPASE-ACTIVATING PROTEIN 1"/>
    <property type="match status" value="1"/>
</dbReference>
<gene>
    <name evidence="3" type="primary">Contig15855.g16903</name>
    <name evidence="3" type="ORF">STYLEM_13813</name>
</gene>
<organism evidence="3 4">
    <name type="scientific">Stylonychia lemnae</name>
    <name type="common">Ciliate</name>
    <dbReference type="NCBI Taxonomy" id="5949"/>
    <lineage>
        <taxon>Eukaryota</taxon>
        <taxon>Sar</taxon>
        <taxon>Alveolata</taxon>
        <taxon>Ciliophora</taxon>
        <taxon>Intramacronucleata</taxon>
        <taxon>Spirotrichea</taxon>
        <taxon>Stichotrichia</taxon>
        <taxon>Sporadotrichida</taxon>
        <taxon>Oxytrichidae</taxon>
        <taxon>Stylonychinae</taxon>
        <taxon>Stylonychia</taxon>
    </lineage>
</organism>
<keyword evidence="1" id="KW-0175">Coiled coil</keyword>
<dbReference type="InParanoid" id="A0A078ARY9"/>
<dbReference type="Proteomes" id="UP000039865">
    <property type="component" value="Unassembled WGS sequence"/>
</dbReference>
<dbReference type="InterPro" id="IPR001611">
    <property type="entry name" value="Leu-rich_rpt"/>
</dbReference>
<dbReference type="Pfam" id="PF13516">
    <property type="entry name" value="LRR_6"/>
    <property type="match status" value="4"/>
</dbReference>
<evidence type="ECO:0000313" key="4">
    <source>
        <dbReference type="Proteomes" id="UP000039865"/>
    </source>
</evidence>
<keyword evidence="4" id="KW-1185">Reference proteome</keyword>
<dbReference type="GO" id="GO:0005096">
    <property type="term" value="F:GTPase activator activity"/>
    <property type="evidence" value="ECO:0007669"/>
    <property type="project" value="InterPro"/>
</dbReference>
<name>A0A078ARY9_STYLE</name>
<dbReference type="InterPro" id="IPR032675">
    <property type="entry name" value="LRR_dom_sf"/>
</dbReference>
<evidence type="ECO:0000313" key="3">
    <source>
        <dbReference type="EMBL" id="CDW84746.1"/>
    </source>
</evidence>
<dbReference type="InterPro" id="IPR045203">
    <property type="entry name" value="RanGAP1/2"/>
</dbReference>
<accession>A0A078ARY9</accession>
<reference evidence="3 4" key="1">
    <citation type="submission" date="2014-06" db="EMBL/GenBank/DDBJ databases">
        <authorList>
            <person name="Swart Estienne"/>
        </authorList>
    </citation>
    <scope>NUCLEOTIDE SEQUENCE [LARGE SCALE GENOMIC DNA]</scope>
    <source>
        <strain evidence="3 4">130c</strain>
    </source>
</reference>
<feature type="coiled-coil region" evidence="1">
    <location>
        <begin position="1037"/>
        <end position="1116"/>
    </location>
</feature>
<protein>
    <submittedName>
        <fullName evidence="3">Leucine rich repeat family protein</fullName>
    </submittedName>
</protein>
<feature type="region of interest" description="Disordered" evidence="2">
    <location>
        <begin position="1145"/>
        <end position="1181"/>
    </location>
</feature>
<proteinExistence type="predicted"/>
<dbReference type="OrthoDB" id="291889at2759"/>
<dbReference type="EMBL" id="CCKQ01013113">
    <property type="protein sequence ID" value="CDW84746.1"/>
    <property type="molecule type" value="Genomic_DNA"/>
</dbReference>
<feature type="compositionally biased region" description="Polar residues" evidence="2">
    <location>
        <begin position="101"/>
        <end position="115"/>
    </location>
</feature>
<dbReference type="SMART" id="SM00368">
    <property type="entry name" value="LRR_RI"/>
    <property type="match status" value="7"/>
</dbReference>
<dbReference type="PROSITE" id="PS51450">
    <property type="entry name" value="LRR"/>
    <property type="match status" value="1"/>
</dbReference>
<feature type="region of interest" description="Disordered" evidence="2">
    <location>
        <begin position="76"/>
        <end position="141"/>
    </location>
</feature>